<comment type="similarity">
    <text evidence="10">Belongs to the anthranilate synthase component I family.</text>
</comment>
<keyword evidence="14 28" id="KW-0963">Cytoplasm</keyword>
<evidence type="ECO:0000259" key="33">
    <source>
        <dbReference type="Pfam" id="PF04715"/>
    </source>
</evidence>
<dbReference type="InterPro" id="IPR004651">
    <property type="entry name" value="HisF"/>
</dbReference>
<keyword evidence="19 28" id="KW-0460">Magnesium</keyword>
<feature type="binding site" evidence="28">
    <location>
        <position position="360"/>
    </location>
    <ligand>
        <name>Zn(2+)</name>
        <dbReference type="ChEBI" id="CHEBI:29105"/>
        <note>ligand shared between dimeric partners</note>
    </ligand>
</feature>
<comment type="catalytic activity">
    <reaction evidence="26 27">
        <text>5-[(5-phospho-1-deoxy-D-ribulos-1-ylimino)methylamino]-1-(5-phospho-beta-D-ribosyl)imidazole-4-carboxamide + L-glutamine = D-erythro-1-(imidazol-4-yl)glycerol 3-phosphate + 5-amino-1-(5-phospho-beta-D-ribosyl)imidazole-4-carboxamide + L-glutamate + H(+)</text>
        <dbReference type="Rhea" id="RHEA:24793"/>
        <dbReference type="ChEBI" id="CHEBI:15378"/>
        <dbReference type="ChEBI" id="CHEBI:29985"/>
        <dbReference type="ChEBI" id="CHEBI:58278"/>
        <dbReference type="ChEBI" id="CHEBI:58359"/>
        <dbReference type="ChEBI" id="CHEBI:58475"/>
        <dbReference type="ChEBI" id="CHEBI:58525"/>
        <dbReference type="EC" id="4.3.2.10"/>
    </reaction>
</comment>
<dbReference type="Pfam" id="PF00977">
    <property type="entry name" value="His_biosynth"/>
    <property type="match status" value="1"/>
</dbReference>
<dbReference type="PANTHER" id="PTHR11236:SF46">
    <property type="entry name" value="ANTHRANILATE SYNTHASE COMPONENT 1"/>
    <property type="match status" value="1"/>
</dbReference>
<dbReference type="InterPro" id="IPR026660">
    <property type="entry name" value="PRA-CH"/>
</dbReference>
<evidence type="ECO:0000256" key="2">
    <source>
        <dbReference type="ARBA" id="ARBA00001460"/>
    </source>
</evidence>
<feature type="active site" evidence="27">
    <location>
        <position position="131"/>
    </location>
</feature>
<feature type="domain" description="Phosphoribosyl-AMP cyclohydrolase" evidence="32">
    <location>
        <begin position="296"/>
        <end position="368"/>
    </location>
</feature>
<evidence type="ECO:0000256" key="16">
    <source>
        <dbReference type="ARBA" id="ARBA00022723"/>
    </source>
</evidence>
<dbReference type="GO" id="GO:0000105">
    <property type="term" value="P:L-histidine biosynthetic process"/>
    <property type="evidence" value="ECO:0007669"/>
    <property type="project" value="UniProtKB-UniRule"/>
</dbReference>
<dbReference type="PANTHER" id="PTHR11236">
    <property type="entry name" value="AMINOBENZOATE/ANTHRANILATE SYNTHASE"/>
    <property type="match status" value="1"/>
</dbReference>
<keyword evidence="15 28" id="KW-0028">Amino-acid biosynthesis</keyword>
<evidence type="ECO:0000256" key="12">
    <source>
        <dbReference type="ARBA" id="ARBA00011152"/>
    </source>
</evidence>
<dbReference type="UniPathway" id="UPA00035">
    <property type="reaction ID" value="UER00040"/>
</dbReference>
<keyword evidence="28" id="KW-0862">Zinc</keyword>
<dbReference type="Proteomes" id="UP000249432">
    <property type="component" value="Unassembled WGS sequence"/>
</dbReference>
<comment type="similarity">
    <text evidence="8">In the C-terminal section; belongs to the PRA-PH family.</text>
</comment>
<evidence type="ECO:0000256" key="11">
    <source>
        <dbReference type="ARBA" id="ARBA00009667"/>
    </source>
</evidence>
<dbReference type="EC" id="3.5.4.19" evidence="28"/>
<name>A0A2W5SUG1_9CORY</name>
<dbReference type="GO" id="GO:0004636">
    <property type="term" value="F:phosphoribosyl-ATP diphosphatase activity"/>
    <property type="evidence" value="ECO:0007669"/>
    <property type="project" value="UniProtKB-EC"/>
</dbReference>
<dbReference type="Pfam" id="PF04715">
    <property type="entry name" value="Anth_synt_I_N"/>
    <property type="match status" value="1"/>
</dbReference>
<feature type="binding site" evidence="28">
    <location>
        <position position="367"/>
    </location>
    <ligand>
        <name>Zn(2+)</name>
        <dbReference type="ChEBI" id="CHEBI:29105"/>
        <note>ligand shared between dimeric partners</note>
    </ligand>
</feature>
<evidence type="ECO:0000256" key="18">
    <source>
        <dbReference type="ARBA" id="ARBA00022822"/>
    </source>
</evidence>
<dbReference type="GO" id="GO:0000107">
    <property type="term" value="F:imidazoleglycerol-phosphate synthase activity"/>
    <property type="evidence" value="ECO:0007669"/>
    <property type="project" value="UniProtKB-UniRule"/>
</dbReference>
<evidence type="ECO:0000256" key="10">
    <source>
        <dbReference type="ARBA" id="ARBA00009562"/>
    </source>
</evidence>
<dbReference type="Gene3D" id="3.20.20.70">
    <property type="entry name" value="Aldolase class I"/>
    <property type="match status" value="1"/>
</dbReference>
<dbReference type="AlphaFoldDB" id="A0A2W5SUG1"/>
<keyword evidence="22 27" id="KW-0456">Lyase</keyword>
<evidence type="ECO:0000256" key="25">
    <source>
        <dbReference type="ARBA" id="ARBA00047683"/>
    </source>
</evidence>
<comment type="pathway">
    <text evidence="7">Amino-acid biosynthesis; L-histidine biosynthesis; L-histidine from 5-phospho-alpha-D-ribose 1-diphosphate: step 2/9.</text>
</comment>
<evidence type="ECO:0000256" key="28">
    <source>
        <dbReference type="HAMAP-Rule" id="MF_01021"/>
    </source>
</evidence>
<feature type="binding site" evidence="28">
    <location>
        <position position="347"/>
    </location>
    <ligand>
        <name>Mg(2+)</name>
        <dbReference type="ChEBI" id="CHEBI:18420"/>
    </ligand>
</feature>
<dbReference type="NCBIfam" id="TIGR00564">
    <property type="entry name" value="trpE_most"/>
    <property type="match status" value="1"/>
</dbReference>
<evidence type="ECO:0000256" key="29">
    <source>
        <dbReference type="RuleBase" id="RU003657"/>
    </source>
</evidence>
<dbReference type="NCBIfam" id="NF000768">
    <property type="entry name" value="PRK00051.1"/>
    <property type="match status" value="1"/>
</dbReference>
<sequence>MSVAVRVIPCLDVSHGRVVKGVNFENLRDAGDPVELASRCDKEGADELTLLDVSASTEARGTMLDVVRRTADEVFIPLTVGGGVRSADDVDQLLRAGADKVSINTAAIKRPELLRELSQRFGSQCVVLSVDARRVPDGGTPQPSGFEVTTHGGTRSAGIDAIEWARRGEELGVGEILLNSMDSDGVKQGFDSELISAVRQVVHIPVIASGGAGEASHFPPAIDSGANAVLAASIFHFGDVSISEVKSALAAAGHEVRHTGPADYPLDPSIAARLKRNDRGLVPAVVQDVHSGEVLMQAWMDDHALAYTLATRRGIYWSRSRSEYWVKGMTSGHVQNVREVRVDCDGDTILLKVDQTGAACHTGTHTCFDSDLVLTDSSSTPGAEFADDENSSNKNLAGESVSTAEKPEDNAEVSASARSSTPVGVPDLGAGRTTTTRERFRELAAHHRVVPVARKILADGETPLSAYNALAQDKPGTFLFESAEPGRSWSRWSFIGTGARSALTVRDREAAWLGTTPEGVQTGGNPFGALKSVLKELHTDPIEGMPPMTSGMVGYCGHDAIRFIEDIPDTCDNDLKIPEMMQFLVADMVALDHHEGTMWLIANAFNFNGSDDNVDEAYDDAVRRLDSLTERLKAAREPMVNSFTTPEPVVRRQRTADEHMRRIELCKEHIRAGDAFQIVLSQRFEIDTDVRARDVYRMLKYSNPSPYMYLMNIPSDDFSSVEFTIVGSSPESLIAVDNNVVTTHPIAGSRPRGATRKADLQLERELAADSKENSEHLMLVDLGRNDLGKVCIPGTVEVDDFRHIERYSHIMHLVSMVTGQLAPGMTAVDAFMAAFPAGTLSGAPKTSALTIIDQLEDTRRGIYGGTVGYFDFSGNTDQAIAIRTGVLKDGTMYVQAGGGIVADSDPVAEDEETRNKAAAVLRATAAAETIVDVDGSL</sequence>
<comment type="subcellular location">
    <subcellularLocation>
        <location evidence="3 28">Cytoplasm</location>
    </subcellularLocation>
</comment>
<accession>A0A2W5SUG1</accession>
<comment type="similarity">
    <text evidence="11 27 29">Belongs to the HisA/HisF family.</text>
</comment>
<comment type="catalytic activity">
    <reaction evidence="2">
        <text>1-(5-phospho-beta-D-ribosyl)-ATP + H2O = 1-(5-phospho-beta-D-ribosyl)-5'-AMP + diphosphate + H(+)</text>
        <dbReference type="Rhea" id="RHEA:22828"/>
        <dbReference type="ChEBI" id="CHEBI:15377"/>
        <dbReference type="ChEBI" id="CHEBI:15378"/>
        <dbReference type="ChEBI" id="CHEBI:33019"/>
        <dbReference type="ChEBI" id="CHEBI:59457"/>
        <dbReference type="ChEBI" id="CHEBI:73183"/>
        <dbReference type="EC" id="3.6.1.31"/>
    </reaction>
</comment>
<evidence type="ECO:0000256" key="17">
    <source>
        <dbReference type="ARBA" id="ARBA00022801"/>
    </source>
</evidence>
<dbReference type="InterPro" id="IPR015890">
    <property type="entry name" value="Chorismate_C"/>
</dbReference>
<comment type="similarity">
    <text evidence="9">In the N-terminal section; belongs to the PRA-CH family.</text>
</comment>
<feature type="binding site" evidence="28">
    <location>
        <position position="343"/>
    </location>
    <ligand>
        <name>Mg(2+)</name>
        <dbReference type="ChEBI" id="CHEBI:18420"/>
    </ligand>
</feature>
<dbReference type="SUPFAM" id="SSF141734">
    <property type="entry name" value="HisI-like"/>
    <property type="match status" value="1"/>
</dbReference>
<protein>
    <recommendedName>
        <fullName evidence="27 28">Multifunctional fusion protein</fullName>
    </recommendedName>
    <domain>
        <recommendedName>
            <fullName evidence="27">Imidazole glycerol phosphate synthase subunit HisF</fullName>
            <ecNumber evidence="27">4.3.2.10</ecNumber>
        </recommendedName>
        <alternativeName>
            <fullName evidence="27">IGP synthase cyclase subunit</fullName>
        </alternativeName>
        <alternativeName>
            <fullName evidence="27">IGP synthase subunit HisF</fullName>
        </alternativeName>
        <alternativeName>
            <fullName evidence="27">ImGP synthase subunit HisF</fullName>
            <shortName evidence="27">IGPS subunit HisF</shortName>
        </alternativeName>
    </domain>
    <domain>
        <recommendedName>
            <fullName evidence="28">Phosphoribosyl-AMP cyclohydrolase</fullName>
            <shortName evidence="28">PRA-CH</shortName>
            <ecNumber evidence="28">3.5.4.19</ecNumber>
        </recommendedName>
    </domain>
</protein>
<comment type="caution">
    <text evidence="34">The sequence shown here is derived from an EMBL/GenBank/DDBJ whole genome shotgun (WGS) entry which is preliminary data.</text>
</comment>
<dbReference type="Gene3D" id="3.10.20.810">
    <property type="entry name" value="Phosphoribosyl-AMP cyclohydrolase"/>
    <property type="match status" value="1"/>
</dbReference>
<evidence type="ECO:0000256" key="7">
    <source>
        <dbReference type="ARBA" id="ARBA00005204"/>
    </source>
</evidence>
<dbReference type="GO" id="GO:0005737">
    <property type="term" value="C:cytoplasm"/>
    <property type="evidence" value="ECO:0007669"/>
    <property type="project" value="UniProtKB-SubCell"/>
</dbReference>
<dbReference type="InterPro" id="IPR013785">
    <property type="entry name" value="Aldolase_TIM"/>
</dbReference>
<evidence type="ECO:0000256" key="23">
    <source>
        <dbReference type="ARBA" id="ARBA00025475"/>
    </source>
</evidence>
<feature type="active site" evidence="27">
    <location>
        <position position="12"/>
    </location>
</feature>
<dbReference type="InterPro" id="IPR006805">
    <property type="entry name" value="Anth_synth_I_N"/>
</dbReference>
<dbReference type="InterPro" id="IPR019999">
    <property type="entry name" value="Anth_synth_I-like"/>
</dbReference>
<evidence type="ECO:0000256" key="8">
    <source>
        <dbReference type="ARBA" id="ARBA00007731"/>
    </source>
</evidence>
<dbReference type="InterPro" id="IPR005256">
    <property type="entry name" value="Anth_synth_I_PabB"/>
</dbReference>
<feature type="compositionally biased region" description="Polar residues" evidence="30">
    <location>
        <begin position="392"/>
        <end position="403"/>
    </location>
</feature>
<feature type="region of interest" description="Disordered" evidence="30">
    <location>
        <begin position="378"/>
        <end position="433"/>
    </location>
</feature>
<comment type="catalytic activity">
    <reaction evidence="25">
        <text>chorismate + L-glutamine = anthranilate + pyruvate + L-glutamate + H(+)</text>
        <dbReference type="Rhea" id="RHEA:21732"/>
        <dbReference type="ChEBI" id="CHEBI:15361"/>
        <dbReference type="ChEBI" id="CHEBI:15378"/>
        <dbReference type="ChEBI" id="CHEBI:16567"/>
        <dbReference type="ChEBI" id="CHEBI:29748"/>
        <dbReference type="ChEBI" id="CHEBI:29985"/>
        <dbReference type="ChEBI" id="CHEBI:58359"/>
        <dbReference type="EC" id="4.1.3.27"/>
    </reaction>
</comment>
<gene>
    <name evidence="27" type="primary">hisF</name>
    <name evidence="28" type="synonym">hisI</name>
    <name evidence="34" type="ORF">DI525_04565</name>
</gene>
<evidence type="ECO:0000256" key="27">
    <source>
        <dbReference type="HAMAP-Rule" id="MF_01013"/>
    </source>
</evidence>
<keyword evidence="16 28" id="KW-0479">Metal-binding</keyword>
<feature type="binding site" evidence="28">
    <location>
        <position position="345"/>
    </location>
    <ligand>
        <name>Mg(2+)</name>
        <dbReference type="ChEBI" id="CHEBI:18420"/>
    </ligand>
</feature>
<evidence type="ECO:0000256" key="19">
    <source>
        <dbReference type="ARBA" id="ARBA00022842"/>
    </source>
</evidence>
<dbReference type="UniPathway" id="UPA00031">
    <property type="reaction ID" value="UER00008"/>
</dbReference>
<proteinExistence type="inferred from homology"/>
<dbReference type="HAMAP" id="MF_01021">
    <property type="entry name" value="HisI"/>
    <property type="match status" value="1"/>
</dbReference>
<reference evidence="34 35" key="1">
    <citation type="submission" date="2017-08" db="EMBL/GenBank/DDBJ databases">
        <title>Infants hospitalized years apart are colonized by the same room-sourced microbial strains.</title>
        <authorList>
            <person name="Brooks B."/>
            <person name="Olm M.R."/>
            <person name="Firek B.A."/>
            <person name="Baker R."/>
            <person name="Thomas B.C."/>
            <person name="Morowitz M.J."/>
            <person name="Banfield J.F."/>
        </authorList>
    </citation>
    <scope>NUCLEOTIDE SEQUENCE [LARGE SCALE GENOMIC DNA]</scope>
    <source>
        <strain evidence="34">S2_003_000_R1_3</strain>
    </source>
</reference>
<comment type="similarity">
    <text evidence="28">Belongs to the PRA-CH family.</text>
</comment>
<dbReference type="Gene3D" id="3.60.120.10">
    <property type="entry name" value="Anthranilate synthase"/>
    <property type="match status" value="1"/>
</dbReference>
<evidence type="ECO:0000313" key="35">
    <source>
        <dbReference type="Proteomes" id="UP000249432"/>
    </source>
</evidence>
<keyword evidence="18" id="KW-0822">Tryptophan biosynthesis</keyword>
<comment type="catalytic activity">
    <reaction evidence="1 28">
        <text>1-(5-phospho-beta-D-ribosyl)-5'-AMP + H2O = 1-(5-phospho-beta-D-ribosyl)-5-[(5-phospho-beta-D-ribosylamino)methylideneamino]imidazole-4-carboxamide</text>
        <dbReference type="Rhea" id="RHEA:20049"/>
        <dbReference type="ChEBI" id="CHEBI:15377"/>
        <dbReference type="ChEBI" id="CHEBI:58435"/>
        <dbReference type="ChEBI" id="CHEBI:59457"/>
        <dbReference type="EC" id="3.5.4.19"/>
    </reaction>
</comment>
<keyword evidence="21" id="KW-0057">Aromatic amino acid biosynthesis</keyword>
<comment type="pathway">
    <text evidence="4">Amino-acid biosynthesis; L-tryptophan biosynthesis; L-tryptophan from chorismate: step 1/5.</text>
</comment>
<comment type="subunit">
    <text evidence="13">Heterotetramer consisting of two non-identical subunits: a beta subunit (TrpG) and a large alpha subunit (TrpE).</text>
</comment>
<dbReference type="PRINTS" id="PR00095">
    <property type="entry name" value="ANTSNTHASEI"/>
</dbReference>
<dbReference type="GO" id="GO:0000287">
    <property type="term" value="F:magnesium ion binding"/>
    <property type="evidence" value="ECO:0007669"/>
    <property type="project" value="UniProtKB-UniRule"/>
</dbReference>
<evidence type="ECO:0000259" key="32">
    <source>
        <dbReference type="Pfam" id="PF01502"/>
    </source>
</evidence>
<dbReference type="InterPro" id="IPR011060">
    <property type="entry name" value="RibuloseP-bd_barrel"/>
</dbReference>
<evidence type="ECO:0000256" key="13">
    <source>
        <dbReference type="ARBA" id="ARBA00011575"/>
    </source>
</evidence>
<evidence type="ECO:0000256" key="30">
    <source>
        <dbReference type="SAM" id="MobiDB-lite"/>
    </source>
</evidence>
<evidence type="ECO:0000256" key="15">
    <source>
        <dbReference type="ARBA" id="ARBA00022605"/>
    </source>
</evidence>
<dbReference type="HAMAP" id="MF_01013">
    <property type="entry name" value="HisF"/>
    <property type="match status" value="1"/>
</dbReference>
<evidence type="ECO:0000259" key="31">
    <source>
        <dbReference type="Pfam" id="PF00425"/>
    </source>
</evidence>
<evidence type="ECO:0000256" key="20">
    <source>
        <dbReference type="ARBA" id="ARBA00023102"/>
    </source>
</evidence>
<comment type="subunit">
    <text evidence="28">Homodimer.</text>
</comment>
<dbReference type="GO" id="GO:0008270">
    <property type="term" value="F:zinc ion binding"/>
    <property type="evidence" value="ECO:0007669"/>
    <property type="project" value="UniProtKB-UniRule"/>
</dbReference>
<dbReference type="Pfam" id="PF01502">
    <property type="entry name" value="PRA-CH"/>
    <property type="match status" value="1"/>
</dbReference>
<dbReference type="InterPro" id="IPR006062">
    <property type="entry name" value="His_biosynth"/>
</dbReference>
<feature type="domain" description="Chorismate-utilising enzyme C-terminal" evidence="31">
    <location>
        <begin position="657"/>
        <end position="916"/>
    </location>
</feature>
<evidence type="ECO:0000256" key="4">
    <source>
        <dbReference type="ARBA" id="ARBA00004873"/>
    </source>
</evidence>
<dbReference type="EC" id="4.3.2.10" evidence="27"/>
<dbReference type="GO" id="GO:0000162">
    <property type="term" value="P:L-tryptophan biosynthetic process"/>
    <property type="evidence" value="ECO:0007669"/>
    <property type="project" value="UniProtKB-UniPathway"/>
</dbReference>
<dbReference type="FunFam" id="3.10.20.810:FF:000001">
    <property type="entry name" value="Histidine biosynthesis bifunctional protein HisIE"/>
    <property type="match status" value="1"/>
</dbReference>
<evidence type="ECO:0000256" key="26">
    <source>
        <dbReference type="ARBA" id="ARBA00047838"/>
    </source>
</evidence>
<comment type="cofactor">
    <cofactor evidence="28">
        <name>Mg(2+)</name>
        <dbReference type="ChEBI" id="CHEBI:18420"/>
    </cofactor>
    <text evidence="28">Binds 1 Mg(2+) ion per subunit.</text>
</comment>
<dbReference type="GO" id="GO:0004049">
    <property type="term" value="F:anthranilate synthase activity"/>
    <property type="evidence" value="ECO:0007669"/>
    <property type="project" value="UniProtKB-EC"/>
</dbReference>
<dbReference type="InterPro" id="IPR005801">
    <property type="entry name" value="ADC_synthase"/>
</dbReference>
<dbReference type="NCBIfam" id="TIGR00735">
    <property type="entry name" value="hisF"/>
    <property type="match status" value="1"/>
</dbReference>
<comment type="pathway">
    <text evidence="5 27">Amino-acid biosynthesis; L-histidine biosynthesis; L-histidine from 5-phospho-alpha-D-ribose 1-diphosphate: step 5/9.</text>
</comment>
<comment type="function">
    <text evidence="28">Catalyzes the hydrolysis of the adenine ring of phosphoribosyl-AMP.</text>
</comment>
<comment type="cofactor">
    <cofactor evidence="28">
        <name>Zn(2+)</name>
        <dbReference type="ChEBI" id="CHEBI:29105"/>
    </cofactor>
    <text evidence="28">Binds 1 zinc ion per subunit.</text>
</comment>
<dbReference type="SUPFAM" id="SSF56322">
    <property type="entry name" value="ADC synthase"/>
    <property type="match status" value="1"/>
</dbReference>
<dbReference type="FunFam" id="3.20.20.70:FF:000006">
    <property type="entry name" value="Imidazole glycerol phosphate synthase subunit HisF"/>
    <property type="match status" value="1"/>
</dbReference>
<organism evidence="34 35">
    <name type="scientific">Corynebacterium kroppenstedtii</name>
    <dbReference type="NCBI Taxonomy" id="161879"/>
    <lineage>
        <taxon>Bacteria</taxon>
        <taxon>Bacillati</taxon>
        <taxon>Actinomycetota</taxon>
        <taxon>Actinomycetes</taxon>
        <taxon>Mycobacteriales</taxon>
        <taxon>Corynebacteriaceae</taxon>
        <taxon>Corynebacterium</taxon>
    </lineage>
</organism>
<dbReference type="InterPro" id="IPR002496">
    <property type="entry name" value="PRib_AMP_CycHydrolase_dom"/>
</dbReference>
<keyword evidence="20 28" id="KW-0368">Histidine biosynthesis</keyword>
<comment type="subunit">
    <text evidence="12 27">Heterodimer of HisH and HisF.</text>
</comment>
<dbReference type="CDD" id="cd04731">
    <property type="entry name" value="HisF"/>
    <property type="match status" value="1"/>
</dbReference>
<evidence type="ECO:0000256" key="5">
    <source>
        <dbReference type="ARBA" id="ARBA00005091"/>
    </source>
</evidence>
<evidence type="ECO:0000256" key="21">
    <source>
        <dbReference type="ARBA" id="ARBA00023141"/>
    </source>
</evidence>
<evidence type="ECO:0000256" key="24">
    <source>
        <dbReference type="ARBA" id="ARBA00025634"/>
    </source>
</evidence>
<evidence type="ECO:0000256" key="6">
    <source>
        <dbReference type="ARBA" id="ARBA00005169"/>
    </source>
</evidence>
<evidence type="ECO:0000313" key="34">
    <source>
        <dbReference type="EMBL" id="PZR05297.1"/>
    </source>
</evidence>
<dbReference type="InterPro" id="IPR038019">
    <property type="entry name" value="PRib_AMP_CycHydrolase_sf"/>
</dbReference>
<feature type="domain" description="Anthranilate synthase component I N-terminal" evidence="33">
    <location>
        <begin position="460"/>
        <end position="599"/>
    </location>
</feature>
<dbReference type="GO" id="GO:0004635">
    <property type="term" value="F:phosphoribosyl-AMP cyclohydrolase activity"/>
    <property type="evidence" value="ECO:0007669"/>
    <property type="project" value="UniProtKB-UniRule"/>
</dbReference>
<evidence type="ECO:0000256" key="9">
    <source>
        <dbReference type="ARBA" id="ARBA00008299"/>
    </source>
</evidence>
<keyword evidence="17 28" id="KW-0378">Hydrolase</keyword>
<comment type="function">
    <text evidence="24">Part of a heterotetrameric complex that catalyzes the two-step biosynthesis of anthranilate, an intermediate in the biosynthesis of L-tryptophan. In the first step, the glutamine-binding beta subunit (TrpG) of anthranilate synthase (AS) provides the glutamine amidotransferase activity which generates ammonia as a substrate that, along with chorismate, is used in the second step, catalyzed by the large alpha subunit of AS (TrpE) to produce anthranilate. In the absence of TrpG, TrpE can synthesize anthranilate directly from chorismate and high concentrations of ammonia.</text>
</comment>
<evidence type="ECO:0000256" key="14">
    <source>
        <dbReference type="ARBA" id="ARBA00022490"/>
    </source>
</evidence>
<dbReference type="SUPFAM" id="SSF51366">
    <property type="entry name" value="Ribulose-phoshate binding barrel"/>
    <property type="match status" value="1"/>
</dbReference>
<evidence type="ECO:0000256" key="1">
    <source>
        <dbReference type="ARBA" id="ARBA00000024"/>
    </source>
</evidence>
<dbReference type="Pfam" id="PF00425">
    <property type="entry name" value="Chorismate_bind"/>
    <property type="match status" value="1"/>
</dbReference>
<dbReference type="EMBL" id="QFRA01000007">
    <property type="protein sequence ID" value="PZR05297.1"/>
    <property type="molecule type" value="Genomic_DNA"/>
</dbReference>
<feature type="binding site" evidence="28">
    <location>
        <position position="344"/>
    </location>
    <ligand>
        <name>Zn(2+)</name>
        <dbReference type="ChEBI" id="CHEBI:29105"/>
        <note>ligand shared between dimeric partners</note>
    </ligand>
</feature>
<evidence type="ECO:0000256" key="3">
    <source>
        <dbReference type="ARBA" id="ARBA00004496"/>
    </source>
</evidence>
<evidence type="ECO:0000256" key="22">
    <source>
        <dbReference type="ARBA" id="ARBA00023239"/>
    </source>
</evidence>
<dbReference type="NCBIfam" id="NF010086">
    <property type="entry name" value="PRK13571.1"/>
    <property type="match status" value="1"/>
</dbReference>
<comment type="pathway">
    <text evidence="6 28">Amino-acid biosynthesis; L-histidine biosynthesis; L-histidine from 5-phospho-alpha-D-ribose 1-diphosphate: step 3/9.</text>
</comment>
<comment type="function">
    <text evidence="23 27">IGPS catalyzes the conversion of PRFAR and glutamine to IGP, AICAR and glutamate. The HisF subunit catalyzes the cyclization activity that produces IGP and AICAR from PRFAR using the ammonia provided by the HisH subunit.</text>
</comment>